<dbReference type="InParanoid" id="B7PDV0"/>
<dbReference type="SUPFAM" id="SSF52833">
    <property type="entry name" value="Thioredoxin-like"/>
    <property type="match status" value="1"/>
</dbReference>
<dbReference type="VEuPathDB" id="VectorBase:ISCW003771"/>
<sequence>MIRNLLVYKNIDFEDRRLPFGGPPDYACTQWQAEKFSHGLTFPNLPYYIDGDFKLTQSLAILRYLGRKHDLAGR</sequence>
<dbReference type="EnsemblMetazoa" id="ISCW003771-RA">
    <property type="protein sequence ID" value="ISCW003771-PA"/>
    <property type="gene ID" value="ISCW003771"/>
</dbReference>
<organism>
    <name type="scientific">Ixodes scapularis</name>
    <name type="common">Black-legged tick</name>
    <name type="synonym">Deer tick</name>
    <dbReference type="NCBI Taxonomy" id="6945"/>
    <lineage>
        <taxon>Eukaryota</taxon>
        <taxon>Metazoa</taxon>
        <taxon>Ecdysozoa</taxon>
        <taxon>Arthropoda</taxon>
        <taxon>Chelicerata</taxon>
        <taxon>Arachnida</taxon>
        <taxon>Acari</taxon>
        <taxon>Parasitiformes</taxon>
        <taxon>Ixodida</taxon>
        <taxon>Ixodoidea</taxon>
        <taxon>Ixodidae</taxon>
        <taxon>Ixodinae</taxon>
        <taxon>Ixodes</taxon>
    </lineage>
</organism>
<dbReference type="EC" id="2.5.1.18" evidence="3"/>
<dbReference type="PROSITE" id="PS50404">
    <property type="entry name" value="GST_NTER"/>
    <property type="match status" value="1"/>
</dbReference>
<dbReference type="EMBL" id="DS692198">
    <property type="protein sequence ID" value="EEC04772.1"/>
    <property type="molecule type" value="Genomic_DNA"/>
</dbReference>
<keyword evidence="4 7" id="KW-0808">Transferase</keyword>
<comment type="catalytic activity">
    <reaction evidence="5">
        <text>RX + glutathione = an S-substituted glutathione + a halide anion + H(+)</text>
        <dbReference type="Rhea" id="RHEA:16437"/>
        <dbReference type="ChEBI" id="CHEBI:15378"/>
        <dbReference type="ChEBI" id="CHEBI:16042"/>
        <dbReference type="ChEBI" id="CHEBI:17792"/>
        <dbReference type="ChEBI" id="CHEBI:57925"/>
        <dbReference type="ChEBI" id="CHEBI:90779"/>
        <dbReference type="EC" id="2.5.1.18"/>
    </reaction>
</comment>
<evidence type="ECO:0000313" key="9">
    <source>
        <dbReference type="Proteomes" id="UP000001555"/>
    </source>
</evidence>
<evidence type="ECO:0000256" key="1">
    <source>
        <dbReference type="ARBA" id="ARBA00003701"/>
    </source>
</evidence>
<dbReference type="InterPro" id="IPR036249">
    <property type="entry name" value="Thioredoxin-like_sf"/>
</dbReference>
<feature type="domain" description="GST N-terminal" evidence="6">
    <location>
        <begin position="1"/>
        <end position="73"/>
    </location>
</feature>
<evidence type="ECO:0000313" key="7">
    <source>
        <dbReference type="EMBL" id="EEC04772.1"/>
    </source>
</evidence>
<dbReference type="Gene3D" id="3.40.30.10">
    <property type="entry name" value="Glutaredoxin"/>
    <property type="match status" value="1"/>
</dbReference>
<dbReference type="GO" id="GO:0004364">
    <property type="term" value="F:glutathione transferase activity"/>
    <property type="evidence" value="ECO:0007669"/>
    <property type="project" value="UniProtKB-EC"/>
</dbReference>
<accession>B7PDV0</accession>
<dbReference type="Pfam" id="PF02798">
    <property type="entry name" value="GST_N"/>
    <property type="match status" value="1"/>
</dbReference>
<dbReference type="STRING" id="6945.B7PDV0"/>
<reference evidence="8" key="2">
    <citation type="submission" date="2020-05" db="UniProtKB">
        <authorList>
            <consortium name="EnsemblMetazoa"/>
        </authorList>
    </citation>
    <scope>IDENTIFICATION</scope>
    <source>
        <strain evidence="8">wikel</strain>
    </source>
</reference>
<evidence type="ECO:0000256" key="3">
    <source>
        <dbReference type="ARBA" id="ARBA00012452"/>
    </source>
</evidence>
<proteinExistence type="inferred from homology"/>
<gene>
    <name evidence="7" type="ORF">IscW_ISCW003771</name>
</gene>
<comment type="similarity">
    <text evidence="2">Belongs to the GST superfamily. Mu family.</text>
</comment>
<evidence type="ECO:0000259" key="6">
    <source>
        <dbReference type="PROSITE" id="PS50404"/>
    </source>
</evidence>
<dbReference type="InterPro" id="IPR050213">
    <property type="entry name" value="GST_superfamily"/>
</dbReference>
<protein>
    <recommendedName>
        <fullName evidence="3">glutathione transferase</fullName>
        <ecNumber evidence="3">2.5.1.18</ecNumber>
    </recommendedName>
</protein>
<dbReference type="InterPro" id="IPR004045">
    <property type="entry name" value="Glutathione_S-Trfase_N"/>
</dbReference>
<reference evidence="7 9" key="1">
    <citation type="submission" date="2008-03" db="EMBL/GenBank/DDBJ databases">
        <title>Annotation of Ixodes scapularis.</title>
        <authorList>
            <consortium name="Ixodes scapularis Genome Project Consortium"/>
            <person name="Caler E."/>
            <person name="Hannick L.I."/>
            <person name="Bidwell S."/>
            <person name="Joardar V."/>
            <person name="Thiagarajan M."/>
            <person name="Amedeo P."/>
            <person name="Galinsky K.J."/>
            <person name="Schobel S."/>
            <person name="Inman J."/>
            <person name="Hostetler J."/>
            <person name="Miller J."/>
            <person name="Hammond M."/>
            <person name="Megy K."/>
            <person name="Lawson D."/>
            <person name="Kodira C."/>
            <person name="Sutton G."/>
            <person name="Meyer J."/>
            <person name="Hill C.A."/>
            <person name="Birren B."/>
            <person name="Nene V."/>
            <person name="Collins F."/>
            <person name="Alarcon-Chaidez F."/>
            <person name="Wikel S."/>
            <person name="Strausberg R."/>
        </authorList>
    </citation>
    <scope>NUCLEOTIDE SEQUENCE [LARGE SCALE GENOMIC DNA]</scope>
    <source>
        <strain evidence="9">Wikel</strain>
        <strain evidence="7">Wikel colony</strain>
    </source>
</reference>
<evidence type="ECO:0000313" key="8">
    <source>
        <dbReference type="EnsemblMetazoa" id="ISCW003771-PA"/>
    </source>
</evidence>
<dbReference type="AlphaFoldDB" id="B7PDV0"/>
<dbReference type="HOGENOM" id="CLU_2489225_0_0_1"/>
<dbReference type="EMBL" id="ABJB010653845">
    <property type="status" value="NOT_ANNOTATED_CDS"/>
    <property type="molecule type" value="Genomic_DNA"/>
</dbReference>
<dbReference type="VEuPathDB" id="VectorBase:ISCI003771"/>
<name>B7PDV0_IXOSC</name>
<evidence type="ECO:0000256" key="2">
    <source>
        <dbReference type="ARBA" id="ARBA00005861"/>
    </source>
</evidence>
<evidence type="ECO:0000256" key="5">
    <source>
        <dbReference type="ARBA" id="ARBA00047960"/>
    </source>
</evidence>
<dbReference type="PANTHER" id="PTHR11571">
    <property type="entry name" value="GLUTATHIONE S-TRANSFERASE"/>
    <property type="match status" value="1"/>
</dbReference>
<dbReference type="Proteomes" id="UP000001555">
    <property type="component" value="Unassembled WGS sequence"/>
</dbReference>
<keyword evidence="9" id="KW-1185">Reference proteome</keyword>
<evidence type="ECO:0000256" key="4">
    <source>
        <dbReference type="ARBA" id="ARBA00022679"/>
    </source>
</evidence>
<comment type="function">
    <text evidence="1">Conjugation of reduced glutathione to a wide number of exogenous and endogenous hydrophobic electrophiles.</text>
</comment>
<dbReference type="PANTHER" id="PTHR11571:SF222">
    <property type="entry name" value="GLUTATHIONE TRANSFERASE"/>
    <property type="match status" value="1"/>
</dbReference>
<dbReference type="PaxDb" id="6945-B7PDV0"/>